<accession>Q2N845</accession>
<keyword evidence="1" id="KW-0472">Membrane</keyword>
<protein>
    <submittedName>
        <fullName evidence="2">Uncharacterized protein</fullName>
    </submittedName>
</protein>
<proteinExistence type="predicted"/>
<dbReference type="AlphaFoldDB" id="Q2N845"/>
<feature type="transmembrane region" description="Helical" evidence="1">
    <location>
        <begin position="21"/>
        <end position="40"/>
    </location>
</feature>
<dbReference type="KEGG" id="eli:ELI_10270"/>
<reference evidence="3" key="1">
    <citation type="journal article" date="2009" name="J. Bacteriol.">
        <title>Complete genome sequence of Erythrobacter litoralis HTCC2594.</title>
        <authorList>
            <person name="Oh H.M."/>
            <person name="Giovannoni S.J."/>
            <person name="Ferriera S."/>
            <person name="Johnson J."/>
            <person name="Cho J.C."/>
        </authorList>
    </citation>
    <scope>NUCLEOTIDE SEQUENCE [LARGE SCALE GENOMIC DNA]</scope>
    <source>
        <strain evidence="3">HTCC2594</strain>
    </source>
</reference>
<dbReference type="HOGENOM" id="CLU_695875_0_0_5"/>
<evidence type="ECO:0000256" key="1">
    <source>
        <dbReference type="SAM" id="Phobius"/>
    </source>
</evidence>
<dbReference type="Proteomes" id="UP000008808">
    <property type="component" value="Chromosome"/>
</dbReference>
<sequence length="396" mass="44779">MPWLGLAFAGKVRQEVHMKSIIKLIAGIAFTVLVSVYLVTRFMLDIIGYTTAPDDFELLQKRMPSMLEWLFSTPWWVAALFQAGIIALAAWLIISGTRRAAADEIDEHISLDRDQVFALIDSKLAGAEQAGSDSDLGALIDARLDEFLATKLRAEFITNAQHHAVDESLGEIGKRVEVAKLLAEGAHSGASQHIERIDARMAEIARGCADLEQKFQDWSKQHSDSTRRSFDNLNASFAAIGHWLWHSRYFPALLEKGNQLKTLPKVEMSDEIWESWSDTEKDWRSDVGLWADIAEFYAPNTKSAIFEVKDEMLYGDWDFDQSKLGSDVPDRLHRYKVMAITLHNMRHMREHIERCMERAAFDGASHTSGPIGVNRPGRPFLRRLQQDSGVEKPGIR</sequence>
<dbReference type="EMBL" id="CP000157">
    <property type="protein sequence ID" value="ABC64146.1"/>
    <property type="molecule type" value="Genomic_DNA"/>
</dbReference>
<evidence type="ECO:0000313" key="2">
    <source>
        <dbReference type="EMBL" id="ABC64146.1"/>
    </source>
</evidence>
<feature type="transmembrane region" description="Helical" evidence="1">
    <location>
        <begin position="75"/>
        <end position="94"/>
    </location>
</feature>
<evidence type="ECO:0000313" key="3">
    <source>
        <dbReference type="Proteomes" id="UP000008808"/>
    </source>
</evidence>
<name>Q2N845_ERYLH</name>
<keyword evidence="1" id="KW-0812">Transmembrane</keyword>
<keyword evidence="1" id="KW-1133">Transmembrane helix</keyword>
<gene>
    <name evidence="2" type="ordered locus">ELI_10270</name>
</gene>
<keyword evidence="3" id="KW-1185">Reference proteome</keyword>
<organism evidence="2 3">
    <name type="scientific">Erythrobacter litoralis (strain HTCC2594)</name>
    <dbReference type="NCBI Taxonomy" id="314225"/>
    <lineage>
        <taxon>Bacteria</taxon>
        <taxon>Pseudomonadati</taxon>
        <taxon>Pseudomonadota</taxon>
        <taxon>Alphaproteobacteria</taxon>
        <taxon>Sphingomonadales</taxon>
        <taxon>Erythrobacteraceae</taxon>
        <taxon>Erythrobacter/Porphyrobacter group</taxon>
        <taxon>Erythrobacter</taxon>
    </lineage>
</organism>